<feature type="domain" description="Response regulatory" evidence="3">
    <location>
        <begin position="3"/>
        <end position="119"/>
    </location>
</feature>
<reference evidence="4 5" key="1">
    <citation type="submission" date="2024-06" db="EMBL/GenBank/DDBJ databases">
        <title>Pontibacter populi HYL7-15.</title>
        <authorList>
            <person name="Kim M.K."/>
        </authorList>
    </citation>
    <scope>NUCLEOTIDE SEQUENCE [LARGE SCALE GENOMIC DNA]</scope>
    <source>
        <strain evidence="4 5">HYL7-15</strain>
    </source>
</reference>
<dbReference type="SMART" id="SM00448">
    <property type="entry name" value="REC"/>
    <property type="match status" value="1"/>
</dbReference>
<evidence type="ECO:0000313" key="5">
    <source>
        <dbReference type="Proteomes" id="UP001476807"/>
    </source>
</evidence>
<evidence type="ECO:0000259" key="3">
    <source>
        <dbReference type="PROSITE" id="PS50110"/>
    </source>
</evidence>
<proteinExistence type="predicted"/>
<dbReference type="PANTHER" id="PTHR44591:SF3">
    <property type="entry name" value="RESPONSE REGULATORY DOMAIN-CONTAINING PROTEIN"/>
    <property type="match status" value="1"/>
</dbReference>
<evidence type="ECO:0000313" key="4">
    <source>
        <dbReference type="EMBL" id="MER2997587.1"/>
    </source>
</evidence>
<evidence type="ECO:0000256" key="2">
    <source>
        <dbReference type="PROSITE-ProRule" id="PRU00169"/>
    </source>
</evidence>
<dbReference type="SUPFAM" id="SSF52172">
    <property type="entry name" value="CheY-like"/>
    <property type="match status" value="1"/>
</dbReference>
<dbReference type="EMBL" id="JBEOKT010000006">
    <property type="protein sequence ID" value="MER2997587.1"/>
    <property type="molecule type" value="Genomic_DNA"/>
</dbReference>
<dbReference type="PANTHER" id="PTHR44591">
    <property type="entry name" value="STRESS RESPONSE REGULATOR PROTEIN 1"/>
    <property type="match status" value="1"/>
</dbReference>
<dbReference type="InterPro" id="IPR011006">
    <property type="entry name" value="CheY-like_superfamily"/>
</dbReference>
<dbReference type="PROSITE" id="PS50110">
    <property type="entry name" value="RESPONSE_REGULATORY"/>
    <property type="match status" value="1"/>
</dbReference>
<dbReference type="Pfam" id="PF00072">
    <property type="entry name" value="Response_reg"/>
    <property type="match status" value="1"/>
</dbReference>
<evidence type="ECO:0000256" key="1">
    <source>
        <dbReference type="ARBA" id="ARBA00022553"/>
    </source>
</evidence>
<keyword evidence="5" id="KW-1185">Reference proteome</keyword>
<dbReference type="InterPro" id="IPR050595">
    <property type="entry name" value="Bact_response_regulator"/>
</dbReference>
<keyword evidence="1 2" id="KW-0597">Phosphoprotein</keyword>
<name>A0ABV1RU43_9BACT</name>
<dbReference type="InterPro" id="IPR001789">
    <property type="entry name" value="Sig_transdc_resp-reg_receiver"/>
</dbReference>
<dbReference type="RefSeq" id="WP_350411989.1">
    <property type="nucleotide sequence ID" value="NZ_JBEOKT010000006.1"/>
</dbReference>
<dbReference type="Gene3D" id="3.40.50.2300">
    <property type="match status" value="1"/>
</dbReference>
<comment type="caution">
    <text evidence="4">The sequence shown here is derived from an EMBL/GenBank/DDBJ whole genome shotgun (WGS) entry which is preliminary data.</text>
</comment>
<sequence length="119" mass="13870">MKKILLVDDMEITNFITIQFIQHINPQYSVYDFTEPEKAITQVNDINPDVIFLDLNMPVMDGWEFLEQMQQQQMQHKVYILTSSTSDLDRKRAENFNNVAGYLVKPLETTLLDDVLASL</sequence>
<dbReference type="CDD" id="cd00156">
    <property type="entry name" value="REC"/>
    <property type="match status" value="1"/>
</dbReference>
<feature type="modified residue" description="4-aspartylphosphate" evidence="2">
    <location>
        <position position="54"/>
    </location>
</feature>
<protein>
    <submittedName>
        <fullName evidence="4">Response regulator</fullName>
    </submittedName>
</protein>
<accession>A0ABV1RU43</accession>
<dbReference type="Proteomes" id="UP001476807">
    <property type="component" value="Unassembled WGS sequence"/>
</dbReference>
<gene>
    <name evidence="4" type="ORF">ABS362_08510</name>
</gene>
<organism evidence="4 5">
    <name type="scientific">Pontibacter populi</name>
    <dbReference type="NCBI Taxonomy" id="890055"/>
    <lineage>
        <taxon>Bacteria</taxon>
        <taxon>Pseudomonadati</taxon>
        <taxon>Bacteroidota</taxon>
        <taxon>Cytophagia</taxon>
        <taxon>Cytophagales</taxon>
        <taxon>Hymenobacteraceae</taxon>
        <taxon>Pontibacter</taxon>
    </lineage>
</organism>